<name>A0A5B1LE65_9ACTN</name>
<dbReference type="EMBL" id="VUJV01000003">
    <property type="protein sequence ID" value="KAA1419021.1"/>
    <property type="molecule type" value="Genomic_DNA"/>
</dbReference>
<organism evidence="2 3">
    <name type="scientific">Nocardioides humilatus</name>
    <dbReference type="NCBI Taxonomy" id="2607660"/>
    <lineage>
        <taxon>Bacteria</taxon>
        <taxon>Bacillati</taxon>
        <taxon>Actinomycetota</taxon>
        <taxon>Actinomycetes</taxon>
        <taxon>Propionibacteriales</taxon>
        <taxon>Nocardioidaceae</taxon>
        <taxon>Nocardioides</taxon>
    </lineage>
</organism>
<keyword evidence="1" id="KW-0472">Membrane</keyword>
<dbReference type="Proteomes" id="UP000325003">
    <property type="component" value="Unassembled WGS sequence"/>
</dbReference>
<keyword evidence="3" id="KW-1185">Reference proteome</keyword>
<evidence type="ECO:0000256" key="1">
    <source>
        <dbReference type="SAM" id="Phobius"/>
    </source>
</evidence>
<protein>
    <submittedName>
        <fullName evidence="2">DUF4383 domain-containing protein</fullName>
    </submittedName>
</protein>
<feature type="transmembrane region" description="Helical" evidence="1">
    <location>
        <begin position="99"/>
        <end position="125"/>
    </location>
</feature>
<reference evidence="2 3" key="2">
    <citation type="submission" date="2019-09" db="EMBL/GenBank/DDBJ databases">
        <authorList>
            <person name="Jin C."/>
        </authorList>
    </citation>
    <scope>NUCLEOTIDE SEQUENCE [LARGE SCALE GENOMIC DNA]</scope>
    <source>
        <strain evidence="2 3">BN130099</strain>
    </source>
</reference>
<accession>A0A5B1LE65</accession>
<sequence length="145" mass="15546">MASITGWRRWLFFLCLVMSAWSIAGLIANPDFSVGQEATSVQVLGVDFNAWHALAGLAIFLPGLVAAHRDAYAVPYTWAAIVSMSGGLLGLFTDRPLGLFYFANVASDIALHLGTVAAFAALLLLRRWELGRSLGSMSVTRDADG</sequence>
<reference evidence="2 3" key="1">
    <citation type="submission" date="2019-09" db="EMBL/GenBank/DDBJ databases">
        <title>Nocardioides panacisoli sp. nov., isolated from the soil of a ginseng field.</title>
        <authorList>
            <person name="Cho C."/>
        </authorList>
    </citation>
    <scope>NUCLEOTIDE SEQUENCE [LARGE SCALE GENOMIC DNA]</scope>
    <source>
        <strain evidence="2 3">BN130099</strain>
    </source>
</reference>
<keyword evidence="1" id="KW-0812">Transmembrane</keyword>
<keyword evidence="1" id="KW-1133">Transmembrane helix</keyword>
<evidence type="ECO:0000313" key="3">
    <source>
        <dbReference type="Proteomes" id="UP000325003"/>
    </source>
</evidence>
<dbReference type="RefSeq" id="WP_149728362.1">
    <property type="nucleotide sequence ID" value="NZ_VUJV01000003.1"/>
</dbReference>
<feature type="transmembrane region" description="Helical" evidence="1">
    <location>
        <begin position="74"/>
        <end position="93"/>
    </location>
</feature>
<evidence type="ECO:0000313" key="2">
    <source>
        <dbReference type="EMBL" id="KAA1419021.1"/>
    </source>
</evidence>
<comment type="caution">
    <text evidence="2">The sequence shown here is derived from an EMBL/GenBank/DDBJ whole genome shotgun (WGS) entry which is preliminary data.</text>
</comment>
<feature type="transmembrane region" description="Helical" evidence="1">
    <location>
        <begin position="10"/>
        <end position="28"/>
    </location>
</feature>
<feature type="transmembrane region" description="Helical" evidence="1">
    <location>
        <begin position="48"/>
        <end position="67"/>
    </location>
</feature>
<gene>
    <name evidence="2" type="ORF">F0U44_11195</name>
</gene>
<dbReference type="AlphaFoldDB" id="A0A5B1LE65"/>
<dbReference type="Pfam" id="PF14325">
    <property type="entry name" value="DUF4383"/>
    <property type="match status" value="1"/>
</dbReference>
<proteinExistence type="predicted"/>